<dbReference type="Proteomes" id="UP000319732">
    <property type="component" value="Unassembled WGS sequence"/>
</dbReference>
<sequence length="394" mass="44571">MAQRRQRILVLDANQRSALAVTRSLGRIPELAISTADSTTTALAGYSRYSENYYTHPSPQHQPEAFLSWLNDTIRAEAIDALFPTTEITSQLLLMNSDRIGHCLLPFAPYETVMSLADKGKLVKLAQSVDVPTPASRHYCRAGDVETEKVEKFPVVVKPCLSRIWTGQQWLDTAVRVARSRAELEHILTATDYLQNNEFMLQSFVPGTGAGIFALYDQGEPVAFFAHQRLREKPPQGGVSVLSASAAINPRLQEMARKLLSAVNWHGVAMIEFRMTPDGHPYLMEVNTRFWGSLQLAIDAGVDFPKLLWQITAQRPVDPVGEYRVGRRLRWLLGDIDSLYLALRSRDFTRWEKLARLIGFFIPRPFITRHEVNRLGDLRPAWAEVKAYVRALRS</sequence>
<organism evidence="3 4">
    <name type="scientific">Exilibacterium tricleocarpae</name>
    <dbReference type="NCBI Taxonomy" id="2591008"/>
    <lineage>
        <taxon>Bacteria</taxon>
        <taxon>Pseudomonadati</taxon>
        <taxon>Pseudomonadota</taxon>
        <taxon>Gammaproteobacteria</taxon>
        <taxon>Cellvibrionales</taxon>
        <taxon>Cellvibrionaceae</taxon>
        <taxon>Exilibacterium</taxon>
    </lineage>
</organism>
<gene>
    <name evidence="3" type="ORF">FKG94_19095</name>
</gene>
<keyword evidence="1" id="KW-0067">ATP-binding</keyword>
<dbReference type="EMBL" id="VHSG01000020">
    <property type="protein sequence ID" value="TQV71757.1"/>
    <property type="molecule type" value="Genomic_DNA"/>
</dbReference>
<dbReference type="Gene3D" id="3.40.50.20">
    <property type="match status" value="1"/>
</dbReference>
<dbReference type="GO" id="GO:0016874">
    <property type="term" value="F:ligase activity"/>
    <property type="evidence" value="ECO:0007669"/>
    <property type="project" value="UniProtKB-KW"/>
</dbReference>
<proteinExistence type="predicted"/>
<evidence type="ECO:0000313" key="4">
    <source>
        <dbReference type="Proteomes" id="UP000319732"/>
    </source>
</evidence>
<evidence type="ECO:0000313" key="3">
    <source>
        <dbReference type="EMBL" id="TQV71757.1"/>
    </source>
</evidence>
<name>A0A545T3G0_9GAMM</name>
<dbReference type="GO" id="GO:0046872">
    <property type="term" value="F:metal ion binding"/>
    <property type="evidence" value="ECO:0007669"/>
    <property type="project" value="InterPro"/>
</dbReference>
<dbReference type="AlphaFoldDB" id="A0A545T3G0"/>
<evidence type="ECO:0000259" key="2">
    <source>
        <dbReference type="PROSITE" id="PS50975"/>
    </source>
</evidence>
<accession>A0A545T3G0</accession>
<dbReference type="GO" id="GO:0005524">
    <property type="term" value="F:ATP binding"/>
    <property type="evidence" value="ECO:0007669"/>
    <property type="project" value="UniProtKB-UniRule"/>
</dbReference>
<keyword evidence="1" id="KW-0547">Nucleotide-binding</keyword>
<reference evidence="3 4" key="1">
    <citation type="submission" date="2019-06" db="EMBL/GenBank/DDBJ databases">
        <title>Whole genome sequence for Cellvibrionaceae sp. R142.</title>
        <authorList>
            <person name="Wang G."/>
        </authorList>
    </citation>
    <scope>NUCLEOTIDE SEQUENCE [LARGE SCALE GENOMIC DNA]</scope>
    <source>
        <strain evidence="3 4">R142</strain>
    </source>
</reference>
<protein>
    <submittedName>
        <fullName evidence="3">ATP-dependent carboxylate-amine ligase</fullName>
    </submittedName>
</protein>
<dbReference type="Pfam" id="PF15632">
    <property type="entry name" value="ATPgrasp_Ter"/>
    <property type="match status" value="1"/>
</dbReference>
<dbReference type="InterPro" id="IPR011761">
    <property type="entry name" value="ATP-grasp"/>
</dbReference>
<dbReference type="PROSITE" id="PS50975">
    <property type="entry name" value="ATP_GRASP"/>
    <property type="match status" value="1"/>
</dbReference>
<dbReference type="OrthoDB" id="5372487at2"/>
<comment type="caution">
    <text evidence="3">The sequence shown here is derived from an EMBL/GenBank/DDBJ whole genome shotgun (WGS) entry which is preliminary data.</text>
</comment>
<keyword evidence="4" id="KW-1185">Reference proteome</keyword>
<keyword evidence="3" id="KW-0436">Ligase</keyword>
<dbReference type="RefSeq" id="WP_142928533.1">
    <property type="nucleotide sequence ID" value="NZ_ML660099.1"/>
</dbReference>
<dbReference type="Gene3D" id="3.30.470.20">
    <property type="entry name" value="ATP-grasp fold, B domain"/>
    <property type="match status" value="1"/>
</dbReference>
<dbReference type="SUPFAM" id="SSF56059">
    <property type="entry name" value="Glutathione synthetase ATP-binding domain-like"/>
    <property type="match status" value="1"/>
</dbReference>
<feature type="domain" description="ATP-grasp" evidence="2">
    <location>
        <begin position="123"/>
        <end position="313"/>
    </location>
</feature>
<evidence type="ECO:0000256" key="1">
    <source>
        <dbReference type="PROSITE-ProRule" id="PRU00409"/>
    </source>
</evidence>